<reference evidence="3" key="1">
    <citation type="submission" date="2015-12" db="EMBL/GenBank/DDBJ databases">
        <title>Gene expression during late stages of embryo sac development: a critical building block for successful pollen-pistil interactions.</title>
        <authorList>
            <person name="Liu Y."/>
            <person name="Joly V."/>
            <person name="Sabar M."/>
            <person name="Matton D.P."/>
        </authorList>
    </citation>
    <scope>NUCLEOTIDE SEQUENCE</scope>
</reference>
<dbReference type="InterPro" id="IPR032867">
    <property type="entry name" value="DYW_dom"/>
</dbReference>
<dbReference type="EMBL" id="GEDG01026908">
    <property type="protein sequence ID" value="JAP14198.1"/>
    <property type="molecule type" value="Transcribed_RNA"/>
</dbReference>
<name>A0A0V0H3U0_SOLCH</name>
<organism evidence="3">
    <name type="scientific">Solanum chacoense</name>
    <name type="common">Chaco potato</name>
    <dbReference type="NCBI Taxonomy" id="4108"/>
    <lineage>
        <taxon>Eukaryota</taxon>
        <taxon>Viridiplantae</taxon>
        <taxon>Streptophyta</taxon>
        <taxon>Embryophyta</taxon>
        <taxon>Tracheophyta</taxon>
        <taxon>Spermatophyta</taxon>
        <taxon>Magnoliopsida</taxon>
        <taxon>eudicotyledons</taxon>
        <taxon>Gunneridae</taxon>
        <taxon>Pentapetalae</taxon>
        <taxon>asterids</taxon>
        <taxon>lamiids</taxon>
        <taxon>Solanales</taxon>
        <taxon>Solanaceae</taxon>
        <taxon>Solanoideae</taxon>
        <taxon>Solaneae</taxon>
        <taxon>Solanum</taxon>
    </lineage>
</organism>
<dbReference type="AlphaFoldDB" id="A0A0V0H3U0"/>
<protein>
    <submittedName>
        <fullName evidence="3">Putative ovule protein</fullName>
    </submittedName>
</protein>
<evidence type="ECO:0000256" key="1">
    <source>
        <dbReference type="ARBA" id="ARBA00006643"/>
    </source>
</evidence>
<dbReference type="Pfam" id="PF14432">
    <property type="entry name" value="DYW_deaminase"/>
    <property type="match status" value="1"/>
</dbReference>
<proteinExistence type="inferred from homology"/>
<evidence type="ECO:0000313" key="3">
    <source>
        <dbReference type="EMBL" id="JAP14198.1"/>
    </source>
</evidence>
<feature type="domain" description="DYW" evidence="2">
    <location>
        <begin position="30"/>
        <end position="122"/>
    </location>
</feature>
<dbReference type="GO" id="GO:0008270">
    <property type="term" value="F:zinc ion binding"/>
    <property type="evidence" value="ECO:0007669"/>
    <property type="project" value="InterPro"/>
</dbReference>
<comment type="similarity">
    <text evidence="1">Belongs to the PPR family. PCMP-H subfamily.</text>
</comment>
<evidence type="ECO:0000259" key="2">
    <source>
        <dbReference type="Pfam" id="PF14432"/>
    </source>
</evidence>
<sequence length="122" mass="13930">MFVSDDTQHPETAQIHEKMRKLLAEIKPLGYIPDTASVLHDVEQEQQEGYLSYHSEKLAVAYALMKTPSQAPIHVIKNLRICDDCHSALKLISKVTMRVIVVRDVNRFHSFQNGSCSCADYW</sequence>
<accession>A0A0V0H3U0</accession>